<evidence type="ECO:0000313" key="2">
    <source>
        <dbReference type="Proteomes" id="UP000521872"/>
    </source>
</evidence>
<name>A0A8H4QQF5_9AGAR</name>
<organism evidence="1 2">
    <name type="scientific">Agrocybe pediades</name>
    <dbReference type="NCBI Taxonomy" id="84607"/>
    <lineage>
        <taxon>Eukaryota</taxon>
        <taxon>Fungi</taxon>
        <taxon>Dikarya</taxon>
        <taxon>Basidiomycota</taxon>
        <taxon>Agaricomycotina</taxon>
        <taxon>Agaricomycetes</taxon>
        <taxon>Agaricomycetidae</taxon>
        <taxon>Agaricales</taxon>
        <taxon>Agaricineae</taxon>
        <taxon>Strophariaceae</taxon>
        <taxon>Agrocybe</taxon>
    </lineage>
</organism>
<gene>
    <name evidence="1" type="ORF">D9613_002444</name>
</gene>
<accession>A0A8H4QQF5</accession>
<reference evidence="1 2" key="1">
    <citation type="submission" date="2019-12" db="EMBL/GenBank/DDBJ databases">
        <authorList>
            <person name="Floudas D."/>
            <person name="Bentzer J."/>
            <person name="Ahren D."/>
            <person name="Johansson T."/>
            <person name="Persson P."/>
            <person name="Tunlid A."/>
        </authorList>
    </citation>
    <scope>NUCLEOTIDE SEQUENCE [LARGE SCALE GENOMIC DNA]</scope>
    <source>
        <strain evidence="1 2">CBS 102.39</strain>
    </source>
</reference>
<protein>
    <submittedName>
        <fullName evidence="1">Uncharacterized protein</fullName>
    </submittedName>
</protein>
<keyword evidence="2" id="KW-1185">Reference proteome</keyword>
<dbReference type="EMBL" id="JAACJL010000044">
    <property type="protein sequence ID" value="KAF4615048.1"/>
    <property type="molecule type" value="Genomic_DNA"/>
</dbReference>
<proteinExistence type="predicted"/>
<comment type="caution">
    <text evidence="1">The sequence shown here is derived from an EMBL/GenBank/DDBJ whole genome shotgun (WGS) entry which is preliminary data.</text>
</comment>
<dbReference type="Proteomes" id="UP000521872">
    <property type="component" value="Unassembled WGS sequence"/>
</dbReference>
<evidence type="ECO:0000313" key="1">
    <source>
        <dbReference type="EMBL" id="KAF4615048.1"/>
    </source>
</evidence>
<sequence>MNSALTRFDSLPQELYDEITDHLHDDLASLRTCSVTARTFVNHSQKHIFSSLALLTSPQQLNSPKEVKEVNPESRFFVITPHHLRWILENSPHIAHYVHYLRLVTPPHPVPPSETTKDEEQLYRTNISFCLRQLSRLKGFSIDASVLTSDSSGFFQAVQDAAISTALTCLHYSSLPNIFLGQRHHIEYLSFCIGLPLGDSFAQAAPESDDIAPGQPRTRCTVRNLMVKLLAKGTTAGDLTGYLNRSLDITNLETLAVTVAASTLYHINMRNILDVCGKNLQRFVLNYRPSTPTSLGWSRNFTFSLNSLKSLRRFHVIFSALNMDNAVSDFVRLLKSLPTGSASCLEELYIAADYTLRGMSPKAIIESWDELWSHSTDVDHFPRLKKLNFTAYFTEDNVTYIIKWHNHFSEKLKFLPYSLKGNVELILSSANPAQQWDELHPFWPDPRFGRLLKATSVGRR</sequence>
<dbReference type="AlphaFoldDB" id="A0A8H4QQF5"/>